<keyword evidence="8" id="KW-1185">Reference proteome</keyword>
<evidence type="ECO:0000256" key="2">
    <source>
        <dbReference type="ARBA" id="ARBA00009840"/>
    </source>
</evidence>
<evidence type="ECO:0000256" key="6">
    <source>
        <dbReference type="SAM" id="Phobius"/>
    </source>
</evidence>
<dbReference type="Pfam" id="PF02646">
    <property type="entry name" value="RmuC"/>
    <property type="match status" value="1"/>
</dbReference>
<keyword evidence="3 5" id="KW-0175">Coiled coil</keyword>
<organism evidence="7 8">
    <name type="scientific">Sulfurospirillum tamanense</name>
    <dbReference type="NCBI Taxonomy" id="2813362"/>
    <lineage>
        <taxon>Bacteria</taxon>
        <taxon>Pseudomonadati</taxon>
        <taxon>Campylobacterota</taxon>
        <taxon>Epsilonproteobacteria</taxon>
        <taxon>Campylobacterales</taxon>
        <taxon>Sulfurospirillaceae</taxon>
        <taxon>Sulfurospirillum</taxon>
    </lineage>
</organism>
<evidence type="ECO:0000313" key="8">
    <source>
        <dbReference type="Proteomes" id="UP000703590"/>
    </source>
</evidence>
<evidence type="ECO:0000256" key="5">
    <source>
        <dbReference type="SAM" id="Coils"/>
    </source>
</evidence>
<sequence length="430" mass="48690">MTYSELFAIILCFLVVLGLLWSLLISQKRIKTLEEKLALTKEEQAATLLHERTQNATLEARLHAQNEAHAKLQESFAAQEKQLSLNLHAIMQEGLENKLKKFDETSLKSLDTLLKPFKENLDAFKQRVERAQESSTEKLAKLSKEIEFVAKAGLAITQEAQNLTEALKGKKQTQGSWGEMILETVLEYSGLLKGVHYETQESYRGEDGRTKRPDVIIKLPAKRSIIIDSKVSLVDYDAFIRTQTPEEKILTCKALVRAFRAHIDTLESKDYTHYEAGTLQYVFMFVPIEGAFALAVQEDPTLYEYALKKHIAIVTPSTLTVSLRTIYLYWQSELSSSNAQRLFAEAGKLYDKMNGFVESFDRFGAQLQTLQNTYENASKQLTQGQGNVLGRVEKLKALGAKTTKNLNATATFDHQDFDEAQFEALENKKD</sequence>
<reference evidence="7" key="1">
    <citation type="submission" date="2021-02" db="EMBL/GenBank/DDBJ databases">
        <title>Sulfurospirillum tamanensis sp. nov.</title>
        <authorList>
            <person name="Frolova A."/>
            <person name="Merkel A."/>
            <person name="Slobodkin A."/>
        </authorList>
    </citation>
    <scope>NUCLEOTIDE SEQUENCE</scope>
    <source>
        <strain evidence="7">T05b</strain>
    </source>
</reference>
<comment type="similarity">
    <text evidence="2">Belongs to the RmuC family.</text>
</comment>
<protein>
    <submittedName>
        <fullName evidence="7">DNA recombination protein RmuC</fullName>
    </submittedName>
</protein>
<name>A0ABS2WV89_9BACT</name>
<dbReference type="PANTHER" id="PTHR30563:SF0">
    <property type="entry name" value="DNA RECOMBINATION PROTEIN RMUC"/>
    <property type="match status" value="1"/>
</dbReference>
<proteinExistence type="inferred from homology"/>
<keyword evidence="6" id="KW-0472">Membrane</keyword>
<dbReference type="InterPro" id="IPR003798">
    <property type="entry name" value="DNA_recombination_RmuC"/>
</dbReference>
<dbReference type="RefSeq" id="WP_205460154.1">
    <property type="nucleotide sequence ID" value="NZ_JAFHKK010000048.1"/>
</dbReference>
<comment type="caution">
    <text evidence="7">The sequence shown here is derived from an EMBL/GenBank/DDBJ whole genome shotgun (WGS) entry which is preliminary data.</text>
</comment>
<dbReference type="Proteomes" id="UP000703590">
    <property type="component" value="Unassembled WGS sequence"/>
</dbReference>
<keyword evidence="4" id="KW-0233">DNA recombination</keyword>
<evidence type="ECO:0000256" key="3">
    <source>
        <dbReference type="ARBA" id="ARBA00023054"/>
    </source>
</evidence>
<evidence type="ECO:0000256" key="1">
    <source>
        <dbReference type="ARBA" id="ARBA00003416"/>
    </source>
</evidence>
<evidence type="ECO:0000256" key="4">
    <source>
        <dbReference type="ARBA" id="ARBA00023172"/>
    </source>
</evidence>
<feature type="coiled-coil region" evidence="5">
    <location>
        <begin position="360"/>
        <end position="387"/>
    </location>
</feature>
<gene>
    <name evidence="7" type="ORF">JWV37_12335</name>
</gene>
<feature type="transmembrane region" description="Helical" evidence="6">
    <location>
        <begin position="6"/>
        <end position="26"/>
    </location>
</feature>
<reference evidence="7" key="2">
    <citation type="submission" date="2021-02" db="EMBL/GenBank/DDBJ databases">
        <authorList>
            <person name="Merkel A.Y."/>
        </authorList>
    </citation>
    <scope>NUCLEOTIDE SEQUENCE</scope>
    <source>
        <strain evidence="7">T05b</strain>
    </source>
</reference>
<comment type="function">
    <text evidence="1">Involved in DNA recombination.</text>
</comment>
<evidence type="ECO:0000313" key="7">
    <source>
        <dbReference type="EMBL" id="MBN2965571.1"/>
    </source>
</evidence>
<keyword evidence="6" id="KW-1133">Transmembrane helix</keyword>
<accession>A0ABS2WV89</accession>
<dbReference type="EMBL" id="JAFHKK010000048">
    <property type="protein sequence ID" value="MBN2965571.1"/>
    <property type="molecule type" value="Genomic_DNA"/>
</dbReference>
<dbReference type="PANTHER" id="PTHR30563">
    <property type="entry name" value="DNA RECOMBINATION PROTEIN RMUC"/>
    <property type="match status" value="1"/>
</dbReference>
<keyword evidence="6" id="KW-0812">Transmembrane</keyword>
<feature type="coiled-coil region" evidence="5">
    <location>
        <begin position="23"/>
        <end position="75"/>
    </location>
</feature>